<organism evidence="1 2">
    <name type="scientific">Bursaphelenchus okinawaensis</name>
    <dbReference type="NCBI Taxonomy" id="465554"/>
    <lineage>
        <taxon>Eukaryota</taxon>
        <taxon>Metazoa</taxon>
        <taxon>Ecdysozoa</taxon>
        <taxon>Nematoda</taxon>
        <taxon>Chromadorea</taxon>
        <taxon>Rhabditida</taxon>
        <taxon>Tylenchina</taxon>
        <taxon>Tylenchomorpha</taxon>
        <taxon>Aphelenchoidea</taxon>
        <taxon>Aphelenchoididae</taxon>
        <taxon>Bursaphelenchus</taxon>
    </lineage>
</organism>
<dbReference type="PANTHER" id="PTHR31128">
    <property type="entry name" value="PROTEIN CBR-CLEC-135-RELATED"/>
    <property type="match status" value="1"/>
</dbReference>
<dbReference type="EMBL" id="CAJFDH010000004">
    <property type="protein sequence ID" value="CAD5219170.1"/>
    <property type="molecule type" value="Genomic_DNA"/>
</dbReference>
<evidence type="ECO:0000313" key="2">
    <source>
        <dbReference type="Proteomes" id="UP000614601"/>
    </source>
</evidence>
<reference evidence="1" key="1">
    <citation type="submission" date="2020-09" db="EMBL/GenBank/DDBJ databases">
        <authorList>
            <person name="Kikuchi T."/>
        </authorList>
    </citation>
    <scope>NUCLEOTIDE SEQUENCE</scope>
    <source>
        <strain evidence="1">SH1</strain>
    </source>
</reference>
<protein>
    <submittedName>
        <fullName evidence="1">Uncharacterized protein</fullName>
    </submittedName>
</protein>
<proteinExistence type="predicted"/>
<keyword evidence="2" id="KW-1185">Reference proteome</keyword>
<name>A0A811KUP1_9BILA</name>
<dbReference type="Proteomes" id="UP000783686">
    <property type="component" value="Unassembled WGS sequence"/>
</dbReference>
<evidence type="ECO:0000313" key="1">
    <source>
        <dbReference type="EMBL" id="CAD5219170.1"/>
    </source>
</evidence>
<dbReference type="OrthoDB" id="5779495at2759"/>
<dbReference type="Proteomes" id="UP000614601">
    <property type="component" value="Unassembled WGS sequence"/>
</dbReference>
<dbReference type="EMBL" id="CAJFCW020000004">
    <property type="protein sequence ID" value="CAG9112365.1"/>
    <property type="molecule type" value="Genomic_DNA"/>
</dbReference>
<gene>
    <name evidence="1" type="ORF">BOKJ2_LOCUS8310</name>
</gene>
<accession>A0A811KUP1</accession>
<dbReference type="AlphaFoldDB" id="A0A811KUP1"/>
<sequence>MHFRKMSSVKSVDSFSSYKSLLTARPVVLPPLLLGTARNRYLGVRTKSEAVASIRQRTDFRLYHLWNPQLVVEKDDQLPLTIVYKSSQGVIFHWPIKTIGHIDKFNKFMVDFYFVETHGPTFKDLTNLVDCYETKQYCDSGEVDVFRCNKTD</sequence>
<comment type="caution">
    <text evidence="1">The sequence shown here is derived from an EMBL/GenBank/DDBJ whole genome shotgun (WGS) entry which is preliminary data.</text>
</comment>